<evidence type="ECO:0000256" key="1">
    <source>
        <dbReference type="ARBA" id="ARBA00010702"/>
    </source>
</evidence>
<evidence type="ECO:0000313" key="3">
    <source>
        <dbReference type="EMBL" id="AKJ72650.1"/>
    </source>
</evidence>
<gene>
    <name evidence="3" type="ORF">GMA2_112</name>
</gene>
<keyword evidence="4" id="KW-1185">Reference proteome</keyword>
<dbReference type="SUPFAM" id="SSF101478">
    <property type="entry name" value="ADP-ribosylglycohydrolase"/>
    <property type="match status" value="2"/>
</dbReference>
<dbReference type="Pfam" id="PF03747">
    <property type="entry name" value="ADP_ribosyl_GH"/>
    <property type="match status" value="1"/>
</dbReference>
<keyword evidence="2" id="KW-0378">Hydrolase</keyword>
<evidence type="ECO:0000313" key="4">
    <source>
        <dbReference type="Proteomes" id="UP000221359"/>
    </source>
</evidence>
<dbReference type="PANTHER" id="PTHR16222:SF24">
    <property type="entry name" value="ADP-RIBOSYLHYDROLASE ARH3"/>
    <property type="match status" value="1"/>
</dbReference>
<dbReference type="EMBL" id="KR063281">
    <property type="protein sequence ID" value="AKJ72650.1"/>
    <property type="molecule type" value="Genomic_DNA"/>
</dbReference>
<dbReference type="Proteomes" id="UP000221359">
    <property type="component" value="Segment"/>
</dbReference>
<dbReference type="InterPro" id="IPR050792">
    <property type="entry name" value="ADP-ribosylglycohydrolase"/>
</dbReference>
<name>A0A0K0N740_9CAUD</name>
<dbReference type="Gene3D" id="1.10.4080.10">
    <property type="entry name" value="ADP-ribosylation/Crystallin J1"/>
    <property type="match status" value="2"/>
</dbReference>
<dbReference type="InterPro" id="IPR005502">
    <property type="entry name" value="Ribosyl_crysJ1"/>
</dbReference>
<reference evidence="3 4" key="1">
    <citation type="journal article" date="2015" name="PLoS ONE">
        <title>Lysis to Kill: Evaluation of the Lytic Abilities, and Genomics of Nine Bacteriophages Infective for Gordonia spp. and Their Potential Use in Activated Sludge Foam Biocontrol.</title>
        <authorList>
            <person name="Dyson Z.A."/>
            <person name="Tucci J."/>
            <person name="Seviour R.J."/>
            <person name="Petrovski S."/>
        </authorList>
    </citation>
    <scope>NUCLEOTIDE SEQUENCE [LARGE SCALE GENOMIC DNA]</scope>
</reference>
<dbReference type="GO" id="GO:0016787">
    <property type="term" value="F:hydrolase activity"/>
    <property type="evidence" value="ECO:0007669"/>
    <property type="project" value="UniProtKB-KW"/>
</dbReference>
<accession>A0A0K0N740</accession>
<protein>
    <recommendedName>
        <fullName evidence="5">ADP-ribosylglycohydrolase</fullName>
    </recommendedName>
</protein>
<comment type="similarity">
    <text evidence="1">Belongs to the ADP-ribosylglycohydrolase family.</text>
</comment>
<evidence type="ECO:0000256" key="2">
    <source>
        <dbReference type="ARBA" id="ARBA00022801"/>
    </source>
</evidence>
<proteinExistence type="inferred from homology"/>
<evidence type="ECO:0008006" key="5">
    <source>
        <dbReference type="Google" id="ProtNLM"/>
    </source>
</evidence>
<sequence length="531" mass="57019">MNVTPIDATARGGSIATASEVQDKIKSLAVSLERLDTKSRYRNALFGLALGDAWGYRSEFTSYLALKRAFGGMVPSPEVKISKKGLPAGVWYVSDDTQMTLALDDALDLARREVYCALSNKSDVISLKHVVDIYTDSIVNEFQSWAQSPLNTRAPGASCMTSLMNQRTYGVDGTVPAWHDVVNGAVASDGCGAVMRALPAIFSNPLPLTADAAGTGLSCEREDVIETWRGLTALQAMITHRSPAAVLSAIVLAEVTRLAISWSRLDELDLEDSSNASRATELMAASGRASEPNFNTVTNQSRESLVSAGLVIIGQIRNGSWEGYSDLFLREVMKPVLLDLEFLFGEYGESVTTLKTDQDYEEALRLWFVSASASDHSKHSNAAGILSRLLTYASAAGATRHPDYDLGDPCEGIGQAWDAPSAVAVSLMIADAVRAEVCGPAEALEWAATSNGDSDSIAAIVGGLIGSLWGIRGSSDFEKRQGAIGWLPELESYGTIEETVFGLKPAFEPAYAEKLWGGSKPMQWNPPTRKK</sequence>
<dbReference type="PANTHER" id="PTHR16222">
    <property type="entry name" value="ADP-RIBOSYLGLYCOHYDROLASE"/>
    <property type="match status" value="1"/>
</dbReference>
<organism evidence="3 4">
    <name type="scientific">Gordonia phage GMA2</name>
    <dbReference type="NCBI Taxonomy" id="1647283"/>
    <lineage>
        <taxon>Viruses</taxon>
        <taxon>Duplodnaviria</taxon>
        <taxon>Heunggongvirae</taxon>
        <taxon>Uroviricota</taxon>
        <taxon>Caudoviricetes</taxon>
        <taxon>Gimaduovirus</taxon>
        <taxon>Gimaduovirus GMA2</taxon>
    </lineage>
</organism>
<dbReference type="InterPro" id="IPR036705">
    <property type="entry name" value="Ribosyl_crysJ1_sf"/>
</dbReference>